<keyword evidence="6 8" id="KW-0472">Membrane</keyword>
<keyword evidence="10" id="KW-1185">Reference proteome</keyword>
<evidence type="ECO:0000256" key="1">
    <source>
        <dbReference type="ARBA" id="ARBA00004651"/>
    </source>
</evidence>
<protein>
    <submittedName>
        <fullName evidence="9">DUF2029 domain-containing protein</fullName>
    </submittedName>
</protein>
<feature type="transmembrane region" description="Helical" evidence="8">
    <location>
        <begin position="366"/>
        <end position="387"/>
    </location>
</feature>
<comment type="subcellular location">
    <subcellularLocation>
        <location evidence="1">Cell membrane</location>
        <topology evidence="1">Multi-pass membrane protein</topology>
    </subcellularLocation>
</comment>
<name>A0ABT2JER5_9PSEU</name>
<evidence type="ECO:0000256" key="4">
    <source>
        <dbReference type="ARBA" id="ARBA00022692"/>
    </source>
</evidence>
<feature type="transmembrane region" description="Helical" evidence="8">
    <location>
        <begin position="287"/>
        <end position="307"/>
    </location>
</feature>
<feature type="transmembrane region" description="Helical" evidence="8">
    <location>
        <begin position="146"/>
        <end position="163"/>
    </location>
</feature>
<evidence type="ECO:0000256" key="5">
    <source>
        <dbReference type="ARBA" id="ARBA00022989"/>
    </source>
</evidence>
<feature type="transmembrane region" description="Helical" evidence="8">
    <location>
        <begin position="227"/>
        <end position="245"/>
    </location>
</feature>
<dbReference type="EMBL" id="JAFFZE010000017">
    <property type="protein sequence ID" value="MCT2586211.1"/>
    <property type="molecule type" value="Genomic_DNA"/>
</dbReference>
<feature type="transmembrane region" description="Helical" evidence="8">
    <location>
        <begin position="338"/>
        <end position="354"/>
    </location>
</feature>
<reference evidence="9 10" key="1">
    <citation type="submission" date="2021-02" db="EMBL/GenBank/DDBJ databases">
        <title>Actinophytocola xerophila sp. nov., isolated from soil of cotton cropping field.</title>
        <authorList>
            <person name="Huang R."/>
            <person name="Chen X."/>
            <person name="Ge X."/>
            <person name="Liu W."/>
        </authorList>
    </citation>
    <scope>NUCLEOTIDE SEQUENCE [LARGE SCALE GENOMIC DNA]</scope>
    <source>
        <strain evidence="9 10">S1-96</strain>
    </source>
</reference>
<keyword evidence="5 8" id="KW-1133">Transmembrane helix</keyword>
<feature type="transmembrane region" description="Helical" evidence="8">
    <location>
        <begin position="170"/>
        <end position="190"/>
    </location>
</feature>
<evidence type="ECO:0000256" key="2">
    <source>
        <dbReference type="ARBA" id="ARBA00022475"/>
    </source>
</evidence>
<proteinExistence type="inferred from homology"/>
<comment type="caution">
    <text evidence="9">The sequence shown here is derived from an EMBL/GenBank/DDBJ whole genome shotgun (WGS) entry which is preliminary data.</text>
</comment>
<dbReference type="InterPro" id="IPR018584">
    <property type="entry name" value="GT87"/>
</dbReference>
<feature type="transmembrane region" description="Helical" evidence="8">
    <location>
        <begin position="120"/>
        <end position="140"/>
    </location>
</feature>
<keyword evidence="3" id="KW-0808">Transferase</keyword>
<comment type="similarity">
    <text evidence="7">Belongs to the glycosyltransferase 87 family.</text>
</comment>
<sequence>MSEVVRESPAAGQDTGGAHWLVESLRRLFARPALAAALFAVPIGLLVAGVVSWLIDWRLGVDSAVYRSGAIALLTGEPLYDKDFLSSEPDWARLPFTYPPTGALLFVPLALFATQVSWGILAAGSVLALALVVRIAVQALPTRPTWMTPATTTVAVTVLALAVEPVWRTLFLGQINLILMALVVVDVLVLGRVRHVGGVLVGVAAAVKLTPLIFVPHLWLIGRRADAVRAVVTFVALQGLLLLIIPHDFTRFWTVAVTDPERTGPTFWAGNQSIHALILRLSDLAPWSLAAAIGVGALLAIPAVWLVRRYHRAGRPLTALLVTAFFGLLLSPVSWSHHYVWVVPLLVLLLSRLPEPLPRGMARVRALAGIGAIVAVYASGVLLIMRSSDPNRPAGEKPELEWTPPEVVLGSAYLLVPLVAGVLVLVRARRGTG</sequence>
<feature type="transmembrane region" description="Helical" evidence="8">
    <location>
        <begin position="33"/>
        <end position="55"/>
    </location>
</feature>
<dbReference type="RefSeq" id="WP_260194001.1">
    <property type="nucleotide sequence ID" value="NZ_JAFFZE010000017.1"/>
</dbReference>
<feature type="transmembrane region" description="Helical" evidence="8">
    <location>
        <begin position="96"/>
        <end position="113"/>
    </location>
</feature>
<evidence type="ECO:0000313" key="9">
    <source>
        <dbReference type="EMBL" id="MCT2586211.1"/>
    </source>
</evidence>
<accession>A0ABT2JER5</accession>
<evidence type="ECO:0000313" key="10">
    <source>
        <dbReference type="Proteomes" id="UP001156441"/>
    </source>
</evidence>
<feature type="transmembrane region" description="Helical" evidence="8">
    <location>
        <begin position="407"/>
        <end position="426"/>
    </location>
</feature>
<organism evidence="9 10">
    <name type="scientific">Actinophytocola gossypii</name>
    <dbReference type="NCBI Taxonomy" id="2812003"/>
    <lineage>
        <taxon>Bacteria</taxon>
        <taxon>Bacillati</taxon>
        <taxon>Actinomycetota</taxon>
        <taxon>Actinomycetes</taxon>
        <taxon>Pseudonocardiales</taxon>
        <taxon>Pseudonocardiaceae</taxon>
    </lineage>
</organism>
<dbReference type="Pfam" id="PF09594">
    <property type="entry name" value="GT87"/>
    <property type="match status" value="1"/>
</dbReference>
<evidence type="ECO:0000256" key="3">
    <source>
        <dbReference type="ARBA" id="ARBA00022679"/>
    </source>
</evidence>
<keyword evidence="4 8" id="KW-0812">Transmembrane</keyword>
<gene>
    <name evidence="9" type="ORF">JT362_24130</name>
</gene>
<feature type="transmembrane region" description="Helical" evidence="8">
    <location>
        <begin position="314"/>
        <end position="332"/>
    </location>
</feature>
<feature type="transmembrane region" description="Helical" evidence="8">
    <location>
        <begin position="196"/>
        <end position="215"/>
    </location>
</feature>
<evidence type="ECO:0000256" key="7">
    <source>
        <dbReference type="ARBA" id="ARBA00024033"/>
    </source>
</evidence>
<evidence type="ECO:0000256" key="6">
    <source>
        <dbReference type="ARBA" id="ARBA00023136"/>
    </source>
</evidence>
<dbReference type="Proteomes" id="UP001156441">
    <property type="component" value="Unassembled WGS sequence"/>
</dbReference>
<keyword evidence="2" id="KW-1003">Cell membrane</keyword>
<evidence type="ECO:0000256" key="8">
    <source>
        <dbReference type="SAM" id="Phobius"/>
    </source>
</evidence>